<keyword evidence="4" id="KW-1185">Reference proteome</keyword>
<evidence type="ECO:0000259" key="2">
    <source>
        <dbReference type="Pfam" id="PF25568"/>
    </source>
</evidence>
<feature type="domain" description="AAA+ ATPase At3g28540-like C-terminal" evidence="2">
    <location>
        <begin position="4"/>
        <end position="70"/>
    </location>
</feature>
<dbReference type="EMBL" id="JABWDY010006738">
    <property type="protein sequence ID" value="KAF5203470.1"/>
    <property type="molecule type" value="Genomic_DNA"/>
</dbReference>
<protein>
    <submittedName>
        <fullName evidence="3">Aaa-atpase</fullName>
    </submittedName>
</protein>
<comment type="caution">
    <text evidence="3">The sequence shown here is derived from an EMBL/GenBank/DDBJ whole genome shotgun (WGS) entry which is preliminary data.</text>
</comment>
<dbReference type="Gene3D" id="6.10.280.40">
    <property type="match status" value="1"/>
</dbReference>
<feature type="region of interest" description="Disordered" evidence="1">
    <location>
        <begin position="64"/>
        <end position="96"/>
    </location>
</feature>
<evidence type="ECO:0000313" key="3">
    <source>
        <dbReference type="EMBL" id="KAF5203470.1"/>
    </source>
</evidence>
<dbReference type="PANTHER" id="PTHR23070">
    <property type="entry name" value="BCS1 AAA-TYPE ATPASE"/>
    <property type="match status" value="1"/>
</dbReference>
<organism evidence="3 4">
    <name type="scientific">Thalictrum thalictroides</name>
    <name type="common">Rue-anemone</name>
    <name type="synonym">Anemone thalictroides</name>
    <dbReference type="NCBI Taxonomy" id="46969"/>
    <lineage>
        <taxon>Eukaryota</taxon>
        <taxon>Viridiplantae</taxon>
        <taxon>Streptophyta</taxon>
        <taxon>Embryophyta</taxon>
        <taxon>Tracheophyta</taxon>
        <taxon>Spermatophyta</taxon>
        <taxon>Magnoliopsida</taxon>
        <taxon>Ranunculales</taxon>
        <taxon>Ranunculaceae</taxon>
        <taxon>Thalictroideae</taxon>
        <taxon>Thalictrum</taxon>
    </lineage>
</organism>
<name>A0A7J6X4I9_THATH</name>
<dbReference type="InterPro" id="IPR058017">
    <property type="entry name" value="At3g28540-like_C"/>
</dbReference>
<gene>
    <name evidence="3" type="ORF">FRX31_006944</name>
</gene>
<dbReference type="Proteomes" id="UP000554482">
    <property type="component" value="Unassembled WGS sequence"/>
</dbReference>
<dbReference type="InterPro" id="IPR050747">
    <property type="entry name" value="Mitochondrial_chaperone_BCS1"/>
</dbReference>
<evidence type="ECO:0000313" key="4">
    <source>
        <dbReference type="Proteomes" id="UP000554482"/>
    </source>
</evidence>
<evidence type="ECO:0000256" key="1">
    <source>
        <dbReference type="SAM" id="MobiDB-lite"/>
    </source>
</evidence>
<accession>A0A7J6X4I9</accession>
<dbReference type="OrthoDB" id="1305024at2759"/>
<dbReference type="AlphaFoldDB" id="A0A7J6X4I9"/>
<dbReference type="Pfam" id="PF25568">
    <property type="entry name" value="AAA_lid_At3g28540"/>
    <property type="match status" value="1"/>
</dbReference>
<sequence>MSYCTSCGFKLLAFNCLQIQNHPLFEEIGFLMKNVNVTPAEELMKSDDSKTSLEGVINFLQNKRTQAKESNAEEGEKERETNSPKQWEGKKAGKLRRQRRLEKLKLSIMAIDRGCQLPRC</sequence>
<reference evidence="3 4" key="1">
    <citation type="submission" date="2020-06" db="EMBL/GenBank/DDBJ databases">
        <title>Transcriptomic and genomic resources for Thalictrum thalictroides and T. hernandezii: Facilitating candidate gene discovery in an emerging model plant lineage.</title>
        <authorList>
            <person name="Arias T."/>
            <person name="Riano-Pachon D.M."/>
            <person name="Di Stilio V.S."/>
        </authorList>
    </citation>
    <scope>NUCLEOTIDE SEQUENCE [LARGE SCALE GENOMIC DNA]</scope>
    <source>
        <strain evidence="4">cv. WT478/WT964</strain>
        <tissue evidence="3">Leaves</tissue>
    </source>
</reference>
<feature type="compositionally biased region" description="Basic and acidic residues" evidence="1">
    <location>
        <begin position="66"/>
        <end position="91"/>
    </location>
</feature>
<proteinExistence type="predicted"/>